<organism evidence="8 10">
    <name type="scientific">Cannabis sativa</name>
    <name type="common">Hemp</name>
    <name type="synonym">Marijuana</name>
    <dbReference type="NCBI Taxonomy" id="3483"/>
    <lineage>
        <taxon>Eukaryota</taxon>
        <taxon>Viridiplantae</taxon>
        <taxon>Streptophyta</taxon>
        <taxon>Embryophyta</taxon>
        <taxon>Tracheophyta</taxon>
        <taxon>Spermatophyta</taxon>
        <taxon>Magnoliopsida</taxon>
        <taxon>eudicotyledons</taxon>
        <taxon>Gunneridae</taxon>
        <taxon>Pentapetalae</taxon>
        <taxon>rosids</taxon>
        <taxon>fabids</taxon>
        <taxon>Rosales</taxon>
        <taxon>Cannabaceae</taxon>
        <taxon>Cannabis</taxon>
    </lineage>
</organism>
<evidence type="ECO:0000313" key="10">
    <source>
        <dbReference type="Proteomes" id="UP000525078"/>
    </source>
</evidence>
<evidence type="ECO:0000313" key="9">
    <source>
        <dbReference type="EMBL" id="KAF4402125.1"/>
    </source>
</evidence>
<evidence type="ECO:0000256" key="4">
    <source>
        <dbReference type="ARBA" id="ARBA00023242"/>
    </source>
</evidence>
<dbReference type="SMART" id="SM00353">
    <property type="entry name" value="HLH"/>
    <property type="match status" value="1"/>
</dbReference>
<feature type="domain" description="BHLH" evidence="7">
    <location>
        <begin position="144"/>
        <end position="193"/>
    </location>
</feature>
<comment type="subcellular location">
    <subcellularLocation>
        <location evidence="1">Nucleus</location>
    </subcellularLocation>
</comment>
<keyword evidence="2" id="KW-0805">Transcription regulation</keyword>
<dbReference type="GO" id="GO:0046983">
    <property type="term" value="F:protein dimerization activity"/>
    <property type="evidence" value="ECO:0007669"/>
    <property type="project" value="InterPro"/>
</dbReference>
<keyword evidence="4" id="KW-0539">Nucleus</keyword>
<evidence type="ECO:0000313" key="11">
    <source>
        <dbReference type="Proteomes" id="UP000583929"/>
    </source>
</evidence>
<keyword evidence="3" id="KW-0804">Transcription</keyword>
<dbReference type="Proteomes" id="UP000525078">
    <property type="component" value="Unassembled WGS sequence"/>
</dbReference>
<dbReference type="EMBL" id="JAATIQ010000009">
    <property type="protein sequence ID" value="KAF4402125.1"/>
    <property type="molecule type" value="Genomic_DNA"/>
</dbReference>
<keyword evidence="11" id="KW-1185">Reference proteome</keyword>
<reference evidence="10 11" key="1">
    <citation type="journal article" date="2020" name="bioRxiv">
        <title>Sequence and annotation of 42 cannabis genomes reveals extensive copy number variation in cannabinoid synthesis and pathogen resistance genes.</title>
        <authorList>
            <person name="Mckernan K.J."/>
            <person name="Helbert Y."/>
            <person name="Kane L.T."/>
            <person name="Ebling H."/>
            <person name="Zhang L."/>
            <person name="Liu B."/>
            <person name="Eaton Z."/>
            <person name="Mclaughlin S."/>
            <person name="Kingan S."/>
            <person name="Baybayan P."/>
            <person name="Concepcion G."/>
            <person name="Jordan M."/>
            <person name="Riva A."/>
            <person name="Barbazuk W."/>
            <person name="Harkins T."/>
        </authorList>
    </citation>
    <scope>NUCLEOTIDE SEQUENCE [LARGE SCALE GENOMIC DNA]</scope>
    <source>
        <strain evidence="10 11">cv. Jamaican Lion 4</strain>
        <strain evidence="9">Father</strain>
        <strain evidence="8">Mother</strain>
        <tissue evidence="8">Leaf</tissue>
    </source>
</reference>
<feature type="compositionally biased region" description="Polar residues" evidence="6">
    <location>
        <begin position="50"/>
        <end position="76"/>
    </location>
</feature>
<accession>A0A7J6DUV9</accession>
<dbReference type="Pfam" id="PF00010">
    <property type="entry name" value="HLH"/>
    <property type="match status" value="1"/>
</dbReference>
<dbReference type="Proteomes" id="UP000583929">
    <property type="component" value="Unassembled WGS sequence"/>
</dbReference>
<dbReference type="PROSITE" id="PS50888">
    <property type="entry name" value="BHLH"/>
    <property type="match status" value="1"/>
</dbReference>
<feature type="coiled-coil region" evidence="5">
    <location>
        <begin position="183"/>
        <end position="210"/>
    </location>
</feature>
<dbReference type="PANTHER" id="PTHR45959:SF73">
    <property type="entry name" value="TRANSCRIPTION FACTOR BHLH25"/>
    <property type="match status" value="1"/>
</dbReference>
<dbReference type="GO" id="GO:0005634">
    <property type="term" value="C:nucleus"/>
    <property type="evidence" value="ECO:0007669"/>
    <property type="project" value="UniProtKB-SubCell"/>
</dbReference>
<dbReference type="SUPFAM" id="SSF47459">
    <property type="entry name" value="HLH, helix-loop-helix DNA-binding domain"/>
    <property type="match status" value="1"/>
</dbReference>
<evidence type="ECO:0000259" key="7">
    <source>
        <dbReference type="PROSITE" id="PS50888"/>
    </source>
</evidence>
<evidence type="ECO:0000256" key="3">
    <source>
        <dbReference type="ARBA" id="ARBA00023163"/>
    </source>
</evidence>
<proteinExistence type="predicted"/>
<dbReference type="EMBL" id="JAATIP010000379">
    <property type="protein sequence ID" value="KAF4349881.1"/>
    <property type="molecule type" value="Genomic_DNA"/>
</dbReference>
<sequence>MEILSSKWISDELEMNDALSNFMCDQYNMDHCTLDYSIDNHNDDNDENNKYTSNSVLSNRTSSTVHHHQPNYTTTKFPVPNPTAVTSSSAALICFNNSNSNTMALVPCSDEKNYYIGSSYDDDKNCNNKVEGDQRTSINGRSPLHARDHVIAERKRREKLNQKFIALSAVVPGLKKMDKASVLGNAISYVKQLEERVKTLEEEHEMKTKNHESVIMIKKSLVVSTAVEEDSSSHHDDQDYYSCGNLFFPLPEIEARVLNKEVLIRIYCEKQYGGCNLANLLAKIENLHLTILNATELPLGTSTIDITIVAQVINYLTRNLLCYLTYPKNLNH</sequence>
<name>A0A7J6DUV9_CANSA</name>
<dbReference type="InterPro" id="IPR052610">
    <property type="entry name" value="bHLH_transcription_regulator"/>
</dbReference>
<evidence type="ECO:0000256" key="5">
    <source>
        <dbReference type="SAM" id="Coils"/>
    </source>
</evidence>
<keyword evidence="5" id="KW-0175">Coiled coil</keyword>
<evidence type="ECO:0000256" key="1">
    <source>
        <dbReference type="ARBA" id="ARBA00004123"/>
    </source>
</evidence>
<evidence type="ECO:0000256" key="2">
    <source>
        <dbReference type="ARBA" id="ARBA00023015"/>
    </source>
</evidence>
<dbReference type="InterPro" id="IPR036638">
    <property type="entry name" value="HLH_DNA-bd_sf"/>
</dbReference>
<dbReference type="Gene3D" id="4.10.280.10">
    <property type="entry name" value="Helix-loop-helix DNA-binding domain"/>
    <property type="match status" value="1"/>
</dbReference>
<protein>
    <recommendedName>
        <fullName evidence="7">BHLH domain-containing protein</fullName>
    </recommendedName>
</protein>
<dbReference type="CDD" id="cd11452">
    <property type="entry name" value="bHLH_AtNAI1_like"/>
    <property type="match status" value="1"/>
</dbReference>
<gene>
    <name evidence="8" type="ORF">F8388_005112</name>
    <name evidence="9" type="ORF">G4B88_017637</name>
</gene>
<evidence type="ECO:0000313" key="8">
    <source>
        <dbReference type="EMBL" id="KAF4349881.1"/>
    </source>
</evidence>
<feature type="region of interest" description="Disordered" evidence="6">
    <location>
        <begin position="45"/>
        <end position="79"/>
    </location>
</feature>
<dbReference type="PANTHER" id="PTHR45959">
    <property type="entry name" value="BHLH TRANSCRIPTION FACTOR"/>
    <property type="match status" value="1"/>
</dbReference>
<evidence type="ECO:0000256" key="6">
    <source>
        <dbReference type="SAM" id="MobiDB-lite"/>
    </source>
</evidence>
<comment type="caution">
    <text evidence="8">The sequence shown here is derived from an EMBL/GenBank/DDBJ whole genome shotgun (WGS) entry which is preliminary data.</text>
</comment>
<dbReference type="InterPro" id="IPR011598">
    <property type="entry name" value="bHLH_dom"/>
</dbReference>
<dbReference type="AlphaFoldDB" id="A0A7J6DUV9"/>